<gene>
    <name evidence="1" type="ORF">ACKI1S_27390</name>
</gene>
<name>A0ABW9IQE2_STRGJ</name>
<keyword evidence="2" id="KW-1185">Reference proteome</keyword>
<reference evidence="1 2" key="1">
    <citation type="submission" date="2024-12" db="EMBL/GenBank/DDBJ databases">
        <title>Forecasting of Potato common scab and diversities of Pathogenic streptomyces spp. in china.</title>
        <authorList>
            <person name="Handique U."/>
            <person name="Wu J."/>
        </authorList>
    </citation>
    <scope>NUCLEOTIDE SEQUENCE [LARGE SCALE GENOMIC DNA]</scope>
    <source>
        <strain evidence="1 2">ZRIMU1585</strain>
    </source>
</reference>
<protein>
    <submittedName>
        <fullName evidence="1">Uncharacterized protein</fullName>
    </submittedName>
</protein>
<evidence type="ECO:0000313" key="2">
    <source>
        <dbReference type="Proteomes" id="UP001631993"/>
    </source>
</evidence>
<evidence type="ECO:0000313" key="1">
    <source>
        <dbReference type="EMBL" id="MFM9649860.1"/>
    </source>
</evidence>
<dbReference type="Proteomes" id="UP001631993">
    <property type="component" value="Unassembled WGS sequence"/>
</dbReference>
<accession>A0ABW9IQE2</accession>
<comment type="caution">
    <text evidence="1">The sequence shown here is derived from an EMBL/GenBank/DDBJ whole genome shotgun (WGS) entry which is preliminary data.</text>
</comment>
<dbReference type="EMBL" id="JBJVNE010000014">
    <property type="protein sequence ID" value="MFM9649860.1"/>
    <property type="molecule type" value="Genomic_DNA"/>
</dbReference>
<sequence length="51" mass="5921">MERGQVAIADFLCTHCWTSRRVTGRALVTDYLRSHPIQQHRDLCPARKDNP</sequence>
<organism evidence="1 2">
    <name type="scientific">Streptomyces galilaeus</name>
    <dbReference type="NCBI Taxonomy" id="33899"/>
    <lineage>
        <taxon>Bacteria</taxon>
        <taxon>Bacillati</taxon>
        <taxon>Actinomycetota</taxon>
        <taxon>Actinomycetes</taxon>
        <taxon>Kitasatosporales</taxon>
        <taxon>Streptomycetaceae</taxon>
        <taxon>Streptomyces</taxon>
    </lineage>
</organism>
<proteinExistence type="predicted"/>
<dbReference type="RefSeq" id="WP_369279744.1">
    <property type="nucleotide sequence ID" value="NZ_JBJVMW010000010.1"/>
</dbReference>